<evidence type="ECO:0000313" key="3">
    <source>
        <dbReference type="Proteomes" id="UP001501303"/>
    </source>
</evidence>
<comment type="caution">
    <text evidence="2">The sequence shown here is derived from an EMBL/GenBank/DDBJ whole genome shotgun (WGS) entry which is preliminary data.</text>
</comment>
<dbReference type="Proteomes" id="UP001501303">
    <property type="component" value="Unassembled WGS sequence"/>
</dbReference>
<evidence type="ECO:0000313" key="2">
    <source>
        <dbReference type="EMBL" id="GAA1913959.1"/>
    </source>
</evidence>
<gene>
    <name evidence="2" type="ORF">GCM10009716_24330</name>
</gene>
<protein>
    <recommendedName>
        <fullName evidence="1">DUF7848 domain-containing protein</fullName>
    </recommendedName>
</protein>
<dbReference type="InterPro" id="IPR057170">
    <property type="entry name" value="DUF7848"/>
</dbReference>
<accession>A0ABP5AKA5</accession>
<sequence>MFSRRRPAARTIRRAANWISEPDTQPHAAPPTYRMTCDLCGATSHTSVEFGTVHDWQRHHAPQHTQHHTYTQTITRPWHAWRQQDSCA</sequence>
<organism evidence="2 3">
    <name type="scientific">Streptomyces sodiiphilus</name>
    <dbReference type="NCBI Taxonomy" id="226217"/>
    <lineage>
        <taxon>Bacteria</taxon>
        <taxon>Bacillati</taxon>
        <taxon>Actinomycetota</taxon>
        <taxon>Actinomycetes</taxon>
        <taxon>Kitasatosporales</taxon>
        <taxon>Streptomycetaceae</taxon>
        <taxon>Streptomyces</taxon>
    </lineage>
</organism>
<feature type="domain" description="DUF7848" evidence="1">
    <location>
        <begin position="9"/>
        <end position="84"/>
    </location>
</feature>
<proteinExistence type="predicted"/>
<dbReference type="EMBL" id="BAAAMJ010000026">
    <property type="protein sequence ID" value="GAA1913959.1"/>
    <property type="molecule type" value="Genomic_DNA"/>
</dbReference>
<evidence type="ECO:0000259" key="1">
    <source>
        <dbReference type="Pfam" id="PF25232"/>
    </source>
</evidence>
<reference evidence="3" key="1">
    <citation type="journal article" date="2019" name="Int. J. Syst. Evol. Microbiol.">
        <title>The Global Catalogue of Microorganisms (GCM) 10K type strain sequencing project: providing services to taxonomists for standard genome sequencing and annotation.</title>
        <authorList>
            <consortium name="The Broad Institute Genomics Platform"/>
            <consortium name="The Broad Institute Genome Sequencing Center for Infectious Disease"/>
            <person name="Wu L."/>
            <person name="Ma J."/>
        </authorList>
    </citation>
    <scope>NUCLEOTIDE SEQUENCE [LARGE SCALE GENOMIC DNA]</scope>
    <source>
        <strain evidence="3">JCM 13581</strain>
    </source>
</reference>
<dbReference type="Pfam" id="PF25232">
    <property type="entry name" value="DUF7848"/>
    <property type="match status" value="1"/>
</dbReference>
<name>A0ABP5AKA5_9ACTN</name>
<keyword evidence="3" id="KW-1185">Reference proteome</keyword>